<accession>A0AAW1R724</accession>
<dbReference type="Proteomes" id="UP001489004">
    <property type="component" value="Unassembled WGS sequence"/>
</dbReference>
<dbReference type="GO" id="GO:0003676">
    <property type="term" value="F:nucleic acid binding"/>
    <property type="evidence" value="ECO:0007669"/>
    <property type="project" value="InterPro"/>
</dbReference>
<dbReference type="PANTHER" id="PTHR21227:SF0">
    <property type="entry name" value="TRNA-SPLICING ENDONUCLEASE SUBUNIT SEN2"/>
    <property type="match status" value="1"/>
</dbReference>
<dbReference type="InterPro" id="IPR036167">
    <property type="entry name" value="tRNA_intron_Endo_cat-like_sf"/>
</dbReference>
<dbReference type="EC" id="4.6.1.16" evidence="2"/>
<dbReference type="GO" id="GO:0000213">
    <property type="term" value="F:tRNA-intron lyase activity"/>
    <property type="evidence" value="ECO:0007669"/>
    <property type="project" value="UniProtKB-EC"/>
</dbReference>
<dbReference type="Pfam" id="PF01974">
    <property type="entry name" value="tRNA_int_endo"/>
    <property type="match status" value="1"/>
</dbReference>
<feature type="domain" description="tRNA intron endonuclease catalytic" evidence="5">
    <location>
        <begin position="135"/>
        <end position="218"/>
    </location>
</feature>
<dbReference type="InterPro" id="IPR006676">
    <property type="entry name" value="tRNA_splic"/>
</dbReference>
<evidence type="ECO:0000256" key="2">
    <source>
        <dbReference type="ARBA" id="ARBA00012573"/>
    </source>
</evidence>
<comment type="catalytic activity">
    <reaction evidence="3">
        <text>pretRNA = a 3'-half-tRNA molecule with a 5'-OH end + a 5'-half-tRNA molecule with a 2',3'-cyclic phosphate end + an intron with a 2',3'-cyclic phosphate and a 5'-hydroxyl terminus.</text>
        <dbReference type="EC" id="4.6.1.16"/>
    </reaction>
</comment>
<dbReference type="EMBL" id="JALJOR010000001">
    <property type="protein sequence ID" value="KAK9829651.1"/>
    <property type="molecule type" value="Genomic_DNA"/>
</dbReference>
<dbReference type="Gene3D" id="3.40.1350.10">
    <property type="match status" value="1"/>
</dbReference>
<keyword evidence="7" id="KW-1185">Reference proteome</keyword>
<dbReference type="SUPFAM" id="SSF53032">
    <property type="entry name" value="tRNA-intron endonuclease catalytic domain-like"/>
    <property type="match status" value="1"/>
</dbReference>
<evidence type="ECO:0000259" key="5">
    <source>
        <dbReference type="Pfam" id="PF01974"/>
    </source>
</evidence>
<evidence type="ECO:0000256" key="1">
    <source>
        <dbReference type="ARBA" id="ARBA00008078"/>
    </source>
</evidence>
<dbReference type="CDD" id="cd22363">
    <property type="entry name" value="tRNA-intron_lyase_C"/>
    <property type="match status" value="1"/>
</dbReference>
<evidence type="ECO:0000313" key="6">
    <source>
        <dbReference type="EMBL" id="KAK9829651.1"/>
    </source>
</evidence>
<proteinExistence type="inferred from homology"/>
<dbReference type="GO" id="GO:0005737">
    <property type="term" value="C:cytoplasm"/>
    <property type="evidence" value="ECO:0007669"/>
    <property type="project" value="TreeGrafter"/>
</dbReference>
<dbReference type="GO" id="GO:0000379">
    <property type="term" value="P:tRNA-type intron splice site recognition and cleavage"/>
    <property type="evidence" value="ECO:0007669"/>
    <property type="project" value="TreeGrafter"/>
</dbReference>
<sequence length="248" mass="28245">MAEQPKLKKRRQRKPQLPSQQQVLGQLAQRPTVALLQSSAVWLLAEPPLQQLLDHACIGTVEEALASGEPACNTASGNEQATQQLTAIRLSLLEAFFWAYALESLEVWEVDNGRPAVRLSHEELWIRCNQLQADFAMSYAAYQHFRSKGWIPRSGLQYGAHFVLYQKHPSVAHSDYCVVLLPLKNPAVLGLSWNDLEVTNRLSNQVGKRLLLLFMHERECSRPDSLERLACFSVQEHVVRRWVPDENR</sequence>
<organism evidence="6 7">
    <name type="scientific">[Myrmecia] bisecta</name>
    <dbReference type="NCBI Taxonomy" id="41462"/>
    <lineage>
        <taxon>Eukaryota</taxon>
        <taxon>Viridiplantae</taxon>
        <taxon>Chlorophyta</taxon>
        <taxon>core chlorophytes</taxon>
        <taxon>Trebouxiophyceae</taxon>
        <taxon>Trebouxiales</taxon>
        <taxon>Trebouxiaceae</taxon>
        <taxon>Myrmecia</taxon>
    </lineage>
</organism>
<dbReference type="InterPro" id="IPR011856">
    <property type="entry name" value="tRNA_endonuc-like_dom_sf"/>
</dbReference>
<dbReference type="InterPro" id="IPR006677">
    <property type="entry name" value="tRNA_intron_Endonuc_cat-like"/>
</dbReference>
<reference evidence="6 7" key="1">
    <citation type="journal article" date="2024" name="Nat. Commun.">
        <title>Phylogenomics reveals the evolutionary origins of lichenization in chlorophyte algae.</title>
        <authorList>
            <person name="Puginier C."/>
            <person name="Libourel C."/>
            <person name="Otte J."/>
            <person name="Skaloud P."/>
            <person name="Haon M."/>
            <person name="Grisel S."/>
            <person name="Petersen M."/>
            <person name="Berrin J.G."/>
            <person name="Delaux P.M."/>
            <person name="Dal Grande F."/>
            <person name="Keller J."/>
        </authorList>
    </citation>
    <scope>NUCLEOTIDE SEQUENCE [LARGE SCALE GENOMIC DNA]</scope>
    <source>
        <strain evidence="6 7">SAG 2043</strain>
    </source>
</reference>
<name>A0AAW1R724_9CHLO</name>
<comment type="similarity">
    <text evidence="1">Belongs to the tRNA-intron endonuclease family.</text>
</comment>
<evidence type="ECO:0000256" key="4">
    <source>
        <dbReference type="SAM" id="MobiDB-lite"/>
    </source>
</evidence>
<feature type="region of interest" description="Disordered" evidence="4">
    <location>
        <begin position="1"/>
        <end position="20"/>
    </location>
</feature>
<evidence type="ECO:0000256" key="3">
    <source>
        <dbReference type="ARBA" id="ARBA00034031"/>
    </source>
</evidence>
<comment type="caution">
    <text evidence="6">The sequence shown here is derived from an EMBL/GenBank/DDBJ whole genome shotgun (WGS) entry which is preliminary data.</text>
</comment>
<gene>
    <name evidence="6" type="ORF">WJX72_007118</name>
</gene>
<evidence type="ECO:0000313" key="7">
    <source>
        <dbReference type="Proteomes" id="UP001489004"/>
    </source>
</evidence>
<dbReference type="AlphaFoldDB" id="A0AAW1R724"/>
<dbReference type="GO" id="GO:0000214">
    <property type="term" value="C:tRNA-intron endonuclease complex"/>
    <property type="evidence" value="ECO:0007669"/>
    <property type="project" value="TreeGrafter"/>
</dbReference>
<dbReference type="PANTHER" id="PTHR21227">
    <property type="entry name" value="TRNA-SPLICING ENDONUCLEASE SUBUNIT SEN2"/>
    <property type="match status" value="1"/>
</dbReference>
<protein>
    <recommendedName>
        <fullName evidence="2">tRNA-intron lyase</fullName>
        <ecNumber evidence="2">4.6.1.16</ecNumber>
    </recommendedName>
</protein>